<name>A0ACC3AFH2_9EURO</name>
<sequence length="384" mass="43176">MASPRVAFVTGANGITGSAITEYLAQNKKASEFSKIIVTSRSPLQTSVTDSRITFIALDFTETPQTLIPRMQSLCSTVTHAYFSSYVHSDDFVKLNTLNHDIFENFLLALVEVAPKLENVTLQTGGKYYGCHLAPIPSPSREDGPRFGPSNANFYYPQEDFLASKQKNSSWTYNVIRPDAIIGTTPKPNGMNAAYTYAVYILTCKHLGIPPRMPTNEFYWMSYEDSAYAPIIADLTVYASTNPTCANHAFNVSNGDYFSWQTMWPQLTSYFGVETSPNPSFDRASIKNLTIGVPSQEVSLVEWATNDKRQAWEQLCESTGCPEAKGSWDGASWQMMDWVFGRTWSATVSISKARRFGWNGYIDSYQAFVETFERMKRLKQIPTW</sequence>
<proteinExistence type="predicted"/>
<protein>
    <submittedName>
        <fullName evidence="1">Uncharacterized protein</fullName>
    </submittedName>
</protein>
<dbReference type="EMBL" id="JAPDRQ010000023">
    <property type="protein sequence ID" value="KAJ9661412.1"/>
    <property type="molecule type" value="Genomic_DNA"/>
</dbReference>
<reference evidence="1" key="1">
    <citation type="submission" date="2022-10" db="EMBL/GenBank/DDBJ databases">
        <title>Culturing micro-colonial fungi from biological soil crusts in the Mojave desert and describing Neophaeococcomyces mojavensis, and introducing the new genera and species Taxawa tesnikishii.</title>
        <authorList>
            <person name="Kurbessoian T."/>
            <person name="Stajich J.E."/>
        </authorList>
    </citation>
    <scope>NUCLEOTIDE SEQUENCE</scope>
    <source>
        <strain evidence="1">JES_112</strain>
    </source>
</reference>
<keyword evidence="2" id="KW-1185">Reference proteome</keyword>
<dbReference type="Proteomes" id="UP001172386">
    <property type="component" value="Unassembled WGS sequence"/>
</dbReference>
<organism evidence="1 2">
    <name type="scientific">Neophaeococcomyces mojaviensis</name>
    <dbReference type="NCBI Taxonomy" id="3383035"/>
    <lineage>
        <taxon>Eukaryota</taxon>
        <taxon>Fungi</taxon>
        <taxon>Dikarya</taxon>
        <taxon>Ascomycota</taxon>
        <taxon>Pezizomycotina</taxon>
        <taxon>Eurotiomycetes</taxon>
        <taxon>Chaetothyriomycetidae</taxon>
        <taxon>Chaetothyriales</taxon>
        <taxon>Chaetothyriales incertae sedis</taxon>
        <taxon>Neophaeococcomyces</taxon>
    </lineage>
</organism>
<evidence type="ECO:0000313" key="1">
    <source>
        <dbReference type="EMBL" id="KAJ9661412.1"/>
    </source>
</evidence>
<evidence type="ECO:0000313" key="2">
    <source>
        <dbReference type="Proteomes" id="UP001172386"/>
    </source>
</evidence>
<comment type="caution">
    <text evidence="1">The sequence shown here is derived from an EMBL/GenBank/DDBJ whole genome shotgun (WGS) entry which is preliminary data.</text>
</comment>
<accession>A0ACC3AFH2</accession>
<gene>
    <name evidence="1" type="ORF">H2198_001980</name>
</gene>